<evidence type="ECO:0000256" key="5">
    <source>
        <dbReference type="ARBA" id="ARBA00022989"/>
    </source>
</evidence>
<keyword evidence="8" id="KW-0282">Flagellum</keyword>
<comment type="subcellular location">
    <subcellularLocation>
        <location evidence="1">Cell membrane</location>
        <topology evidence="1">Multi-pass membrane protein</topology>
    </subcellularLocation>
</comment>
<dbReference type="InterPro" id="IPR035973">
    <property type="entry name" value="Cyt_c_oxidase_su3-like_sf"/>
</dbReference>
<organism evidence="8 9">
    <name type="scientific">Silvibacterium bohemicum</name>
    <dbReference type="NCBI Taxonomy" id="1577686"/>
    <lineage>
        <taxon>Bacteria</taxon>
        <taxon>Pseudomonadati</taxon>
        <taxon>Acidobacteriota</taxon>
        <taxon>Terriglobia</taxon>
        <taxon>Terriglobales</taxon>
        <taxon>Acidobacteriaceae</taxon>
        <taxon>Silvibacterium</taxon>
    </lineage>
</organism>
<dbReference type="Pfam" id="PF01311">
    <property type="entry name" value="Bac_export_1"/>
    <property type="match status" value="1"/>
</dbReference>
<feature type="transmembrane region" description="Helical" evidence="7">
    <location>
        <begin position="128"/>
        <end position="147"/>
    </location>
</feature>
<accession>A0A841K0X2</accession>
<feature type="transmembrane region" description="Helical" evidence="7">
    <location>
        <begin position="50"/>
        <end position="70"/>
    </location>
</feature>
<evidence type="ECO:0000256" key="7">
    <source>
        <dbReference type="SAM" id="Phobius"/>
    </source>
</evidence>
<dbReference type="PRINTS" id="PR00953">
    <property type="entry name" value="TYPE3IMRPROT"/>
</dbReference>
<feature type="transmembrane region" description="Helical" evidence="7">
    <location>
        <begin position="194"/>
        <end position="211"/>
    </location>
</feature>
<name>A0A841K0X2_9BACT</name>
<dbReference type="RefSeq" id="WP_050060206.1">
    <property type="nucleotide sequence ID" value="NZ_JACHEK010000013.1"/>
</dbReference>
<keyword evidence="8" id="KW-0969">Cilium</keyword>
<keyword evidence="9" id="KW-1185">Reference proteome</keyword>
<dbReference type="EMBL" id="JACHEK010000013">
    <property type="protein sequence ID" value="MBB6147232.1"/>
    <property type="molecule type" value="Genomic_DNA"/>
</dbReference>
<keyword evidence="6 7" id="KW-0472">Membrane</keyword>
<comment type="caution">
    <text evidence="8">The sequence shown here is derived from an EMBL/GenBank/DDBJ whole genome shotgun (WGS) entry which is preliminary data.</text>
</comment>
<evidence type="ECO:0000313" key="8">
    <source>
        <dbReference type="EMBL" id="MBB6147232.1"/>
    </source>
</evidence>
<protein>
    <submittedName>
        <fullName evidence="8">Flagellar biosynthetic protein FliR</fullName>
    </submittedName>
</protein>
<dbReference type="Proteomes" id="UP000538666">
    <property type="component" value="Unassembled WGS sequence"/>
</dbReference>
<evidence type="ECO:0000256" key="2">
    <source>
        <dbReference type="ARBA" id="ARBA00009772"/>
    </source>
</evidence>
<sequence>MNLSALLKSAPPDWPRFLAAMVLVMIRLSGLMLFAPVFSSEAIPVRVKTVFVLITSLLLAPMVAALPLAHAELGLPSIAGELSIGLVFGFALTMFSEILIFAGQVLGFQFSFSLVNLLDPNAPLQTPLLSQMFTLLGTLVLLGSGLYRDVLLALLRSFHEAPVGAVWLSGPAALTLVGMLSGVFFAALQLAAPVVAATLLVEVAVSVLGKLSPQLPVMMVAIPAKTLLGYTVLLGSLALWPRFLEGRFSLFLDRGELLMRHAMRLP</sequence>
<keyword evidence="4 7" id="KW-0812">Transmembrane</keyword>
<dbReference type="GO" id="GO:0009055">
    <property type="term" value="F:electron transfer activity"/>
    <property type="evidence" value="ECO:0007669"/>
    <property type="project" value="InterPro"/>
</dbReference>
<feature type="transmembrane region" description="Helical" evidence="7">
    <location>
        <begin position="167"/>
        <end position="187"/>
    </location>
</feature>
<reference evidence="8 9" key="1">
    <citation type="submission" date="2020-08" db="EMBL/GenBank/DDBJ databases">
        <title>Genomic Encyclopedia of Type Strains, Phase IV (KMG-IV): sequencing the most valuable type-strain genomes for metagenomic binning, comparative biology and taxonomic classification.</title>
        <authorList>
            <person name="Goeker M."/>
        </authorList>
    </citation>
    <scope>NUCLEOTIDE SEQUENCE [LARGE SCALE GENOMIC DNA]</scope>
    <source>
        <strain evidence="8 9">DSM 103733</strain>
    </source>
</reference>
<proteinExistence type="inferred from homology"/>
<keyword evidence="8" id="KW-0966">Cell projection</keyword>
<keyword evidence="3" id="KW-1003">Cell membrane</keyword>
<dbReference type="PANTHER" id="PTHR30065">
    <property type="entry name" value="FLAGELLAR BIOSYNTHETIC PROTEIN FLIR"/>
    <property type="match status" value="1"/>
</dbReference>
<dbReference type="GO" id="GO:0006605">
    <property type="term" value="P:protein targeting"/>
    <property type="evidence" value="ECO:0007669"/>
    <property type="project" value="InterPro"/>
</dbReference>
<feature type="transmembrane region" description="Helical" evidence="7">
    <location>
        <begin position="17"/>
        <end position="38"/>
    </location>
</feature>
<feature type="transmembrane region" description="Helical" evidence="7">
    <location>
        <begin position="82"/>
        <end position="107"/>
    </location>
</feature>
<evidence type="ECO:0000313" key="9">
    <source>
        <dbReference type="Proteomes" id="UP000538666"/>
    </source>
</evidence>
<dbReference type="AlphaFoldDB" id="A0A841K0X2"/>
<dbReference type="InterPro" id="IPR002010">
    <property type="entry name" value="T3SS_IM_R"/>
</dbReference>
<evidence type="ECO:0000256" key="6">
    <source>
        <dbReference type="ARBA" id="ARBA00023136"/>
    </source>
</evidence>
<feature type="transmembrane region" description="Helical" evidence="7">
    <location>
        <begin position="217"/>
        <end position="240"/>
    </location>
</feature>
<gene>
    <name evidence="8" type="ORF">HNQ77_005226</name>
</gene>
<evidence type="ECO:0000256" key="4">
    <source>
        <dbReference type="ARBA" id="ARBA00022692"/>
    </source>
</evidence>
<dbReference type="PANTHER" id="PTHR30065:SF1">
    <property type="entry name" value="SURFACE PRESENTATION OF ANTIGENS PROTEIN SPAR"/>
    <property type="match status" value="1"/>
</dbReference>
<keyword evidence="5 7" id="KW-1133">Transmembrane helix</keyword>
<dbReference type="SUPFAM" id="SSF81452">
    <property type="entry name" value="Cytochrome c oxidase subunit III-like"/>
    <property type="match status" value="1"/>
</dbReference>
<evidence type="ECO:0000256" key="1">
    <source>
        <dbReference type="ARBA" id="ARBA00004651"/>
    </source>
</evidence>
<dbReference type="GO" id="GO:0005886">
    <property type="term" value="C:plasma membrane"/>
    <property type="evidence" value="ECO:0007669"/>
    <property type="project" value="UniProtKB-SubCell"/>
</dbReference>
<comment type="similarity">
    <text evidence="2">Belongs to the FliR/MopE/SpaR family.</text>
</comment>
<evidence type="ECO:0000256" key="3">
    <source>
        <dbReference type="ARBA" id="ARBA00022475"/>
    </source>
</evidence>